<evidence type="ECO:0000313" key="3">
    <source>
        <dbReference type="Proteomes" id="UP001157006"/>
    </source>
</evidence>
<dbReference type="EMBL" id="OX451735">
    <property type="protein sequence ID" value="CAI8595350.1"/>
    <property type="molecule type" value="Genomic_DNA"/>
</dbReference>
<dbReference type="Proteomes" id="UP001157006">
    <property type="component" value="Chromosome 1S"/>
</dbReference>
<reference evidence="2 3" key="1">
    <citation type="submission" date="2023-01" db="EMBL/GenBank/DDBJ databases">
        <authorList>
            <person name="Kreplak J."/>
        </authorList>
    </citation>
    <scope>NUCLEOTIDE SEQUENCE [LARGE SCALE GENOMIC DNA]</scope>
</reference>
<gene>
    <name evidence="2" type="ORF">VFH_I186920</name>
</gene>
<accession>A0AAV0ZG38</accession>
<organism evidence="2 3">
    <name type="scientific">Vicia faba</name>
    <name type="common">Broad bean</name>
    <name type="synonym">Faba vulgaris</name>
    <dbReference type="NCBI Taxonomy" id="3906"/>
    <lineage>
        <taxon>Eukaryota</taxon>
        <taxon>Viridiplantae</taxon>
        <taxon>Streptophyta</taxon>
        <taxon>Embryophyta</taxon>
        <taxon>Tracheophyta</taxon>
        <taxon>Spermatophyta</taxon>
        <taxon>Magnoliopsida</taxon>
        <taxon>eudicotyledons</taxon>
        <taxon>Gunneridae</taxon>
        <taxon>Pentapetalae</taxon>
        <taxon>rosids</taxon>
        <taxon>fabids</taxon>
        <taxon>Fabales</taxon>
        <taxon>Fabaceae</taxon>
        <taxon>Papilionoideae</taxon>
        <taxon>50 kb inversion clade</taxon>
        <taxon>NPAAA clade</taxon>
        <taxon>Hologalegina</taxon>
        <taxon>IRL clade</taxon>
        <taxon>Fabeae</taxon>
        <taxon>Vicia</taxon>
    </lineage>
</organism>
<sequence length="219" mass="25651">MLIGKEKLWERILDYKYSGTINGVGRANRRWSLWWTDVANIDSGEGEFSIVCGEVIERYWGRARFLILGGPLGGKEKLEESLLGLIWKDRSKKTRELKMWCREEMKPMGGNSEFDTKEERLEEELNDLVQRVKLRGNVKDRWMWAKGGHPVNEAYSYIIEGILNCIGSERDLAIAWNKFIPLKVFVLVWRIWKNRIPTRDNLSKRVILVDSQKSCLFVQ</sequence>
<protein>
    <recommendedName>
        <fullName evidence="1">Reverse transcriptase zinc-binding domain-containing protein</fullName>
    </recommendedName>
</protein>
<evidence type="ECO:0000259" key="1">
    <source>
        <dbReference type="Pfam" id="PF13966"/>
    </source>
</evidence>
<dbReference type="InterPro" id="IPR026960">
    <property type="entry name" value="RVT-Znf"/>
</dbReference>
<proteinExistence type="predicted"/>
<dbReference type="Pfam" id="PF13966">
    <property type="entry name" value="zf-RVT"/>
    <property type="match status" value="1"/>
</dbReference>
<keyword evidence="3" id="KW-1185">Reference proteome</keyword>
<dbReference type="AlphaFoldDB" id="A0AAV0ZG38"/>
<name>A0AAV0ZG38_VICFA</name>
<feature type="domain" description="Reverse transcriptase zinc-binding" evidence="1">
    <location>
        <begin position="170"/>
        <end position="215"/>
    </location>
</feature>
<evidence type="ECO:0000313" key="2">
    <source>
        <dbReference type="EMBL" id="CAI8595350.1"/>
    </source>
</evidence>